<accession>A0A1N6FBL2</accession>
<dbReference type="STRING" id="536979.SAMN04488055_2128"/>
<name>A0A1N6FBL2_9BACT</name>
<protein>
    <submittedName>
        <fullName evidence="1">SIR2-like domain-containing protein</fullName>
    </submittedName>
</protein>
<sequence>MSVLDKIYSDRATIAPPALKNVSWCEKDNHNLYEYFVDFNEWIDGDDGVDIRIKYEINGLSNPSKAFFVSDLEAYNQLFKVFRNERKSEVLSKEYIRNNFTDEHWYERNIERFEQLENCLIEGTVVPFIGAGLSVESGFPTWKAHLIYQGRTCGLDADHVLDLLNNGHYETVIEEIESSGHRDAFIQEIKDAFSRTGKITQTTLRLTELFTDTLITTNYDHILQQAYDTGEENRIQLLDSTNIQEIPDNNKLTIIKLHGDIRQPANCIISKSQYNDAYGNGNLDLSKPIPRVLSYHYRTSNLLFLGCSLNRDRTMEVFQAVKDELERKGDIDRPQHFSLEAMPDTEAELTDRNSYLLKFGITPIWFPKGNYDCIEQILRLARNEMRYRGYIPGIKKQKTNEPTPVVTEQMDPSGLRMILNGILKLLRLS</sequence>
<dbReference type="InterPro" id="IPR029035">
    <property type="entry name" value="DHS-like_NAD/FAD-binding_dom"/>
</dbReference>
<evidence type="ECO:0000313" key="2">
    <source>
        <dbReference type="Proteomes" id="UP000185003"/>
    </source>
</evidence>
<proteinExistence type="predicted"/>
<dbReference type="Gene3D" id="3.40.50.1220">
    <property type="entry name" value="TPP-binding domain"/>
    <property type="match status" value="1"/>
</dbReference>
<evidence type="ECO:0000313" key="1">
    <source>
        <dbReference type="EMBL" id="SIN92637.1"/>
    </source>
</evidence>
<dbReference type="Pfam" id="PF13289">
    <property type="entry name" value="SIR2_2"/>
    <property type="match status" value="1"/>
</dbReference>
<dbReference type="OrthoDB" id="1688888at2"/>
<dbReference type="SUPFAM" id="SSF52467">
    <property type="entry name" value="DHS-like NAD/FAD-binding domain"/>
    <property type="match status" value="1"/>
</dbReference>
<dbReference type="RefSeq" id="WP_074239214.1">
    <property type="nucleotide sequence ID" value="NZ_FSRA01000001.1"/>
</dbReference>
<dbReference type="AlphaFoldDB" id="A0A1N6FBL2"/>
<gene>
    <name evidence="1" type="ORF">SAMN04488055_2128</name>
</gene>
<dbReference type="EMBL" id="FSRA01000001">
    <property type="protein sequence ID" value="SIN92637.1"/>
    <property type="molecule type" value="Genomic_DNA"/>
</dbReference>
<dbReference type="Proteomes" id="UP000185003">
    <property type="component" value="Unassembled WGS sequence"/>
</dbReference>
<keyword evidence="2" id="KW-1185">Reference proteome</keyword>
<organism evidence="1 2">
    <name type="scientific">Chitinophaga niabensis</name>
    <dbReference type="NCBI Taxonomy" id="536979"/>
    <lineage>
        <taxon>Bacteria</taxon>
        <taxon>Pseudomonadati</taxon>
        <taxon>Bacteroidota</taxon>
        <taxon>Chitinophagia</taxon>
        <taxon>Chitinophagales</taxon>
        <taxon>Chitinophagaceae</taxon>
        <taxon>Chitinophaga</taxon>
    </lineage>
</organism>
<reference evidence="1 2" key="1">
    <citation type="submission" date="2016-11" db="EMBL/GenBank/DDBJ databases">
        <authorList>
            <person name="Jaros S."/>
            <person name="Januszkiewicz K."/>
            <person name="Wedrychowicz H."/>
        </authorList>
    </citation>
    <scope>NUCLEOTIDE SEQUENCE [LARGE SCALE GENOMIC DNA]</scope>
    <source>
        <strain evidence="1 2">DSM 24787</strain>
    </source>
</reference>